<evidence type="ECO:0000256" key="2">
    <source>
        <dbReference type="PROSITE-ProRule" id="PRU00192"/>
    </source>
</evidence>
<evidence type="ECO:0000256" key="5">
    <source>
        <dbReference type="SAM" id="MobiDB-lite"/>
    </source>
</evidence>
<dbReference type="SUPFAM" id="SSF50044">
    <property type="entry name" value="SH3-domain"/>
    <property type="match status" value="1"/>
</dbReference>
<dbReference type="GO" id="GO:0005886">
    <property type="term" value="C:plasma membrane"/>
    <property type="evidence" value="ECO:0007669"/>
    <property type="project" value="TreeGrafter"/>
</dbReference>
<evidence type="ECO:0000256" key="4">
    <source>
        <dbReference type="SAM" id="Coils"/>
    </source>
</evidence>
<dbReference type="FunFam" id="1.20.1270.60:FF:000037">
    <property type="entry name" value="Proline-serine-threonine phosphatase interacting protein 1"/>
    <property type="match status" value="1"/>
</dbReference>
<feature type="region of interest" description="Disordered" evidence="5">
    <location>
        <begin position="1"/>
        <end position="24"/>
    </location>
</feature>
<keyword evidence="1 2" id="KW-0728">SH3 domain</keyword>
<dbReference type="InterPro" id="IPR001060">
    <property type="entry name" value="FCH_dom"/>
</dbReference>
<dbReference type="GO" id="GO:0030041">
    <property type="term" value="P:actin filament polymerization"/>
    <property type="evidence" value="ECO:0007669"/>
    <property type="project" value="TreeGrafter"/>
</dbReference>
<dbReference type="PANTHER" id="PTHR23065">
    <property type="entry name" value="PROLINE-SERINE-THREONINE PHOSPHATASE INTERACTING PROTEIN 1"/>
    <property type="match status" value="1"/>
</dbReference>
<dbReference type="PRINTS" id="PR00452">
    <property type="entry name" value="SH3DOMAIN"/>
</dbReference>
<feature type="coiled-coil region" evidence="4">
    <location>
        <begin position="183"/>
        <end position="241"/>
    </location>
</feature>
<dbReference type="InterPro" id="IPR031160">
    <property type="entry name" value="F_BAR_dom"/>
</dbReference>
<name>A0A8T2PFS2_9TELE</name>
<evidence type="ECO:0000313" key="8">
    <source>
        <dbReference type="EMBL" id="KAG9352173.1"/>
    </source>
</evidence>
<dbReference type="Gene3D" id="1.20.1270.60">
    <property type="entry name" value="Arfaptin homology (AH) domain/BAR domain"/>
    <property type="match status" value="1"/>
</dbReference>
<accession>A0A8T2PFS2</accession>
<reference evidence="8" key="1">
    <citation type="thesis" date="2021" institute="BYU ScholarsArchive" country="Provo, UT, USA">
        <title>Applications of and Algorithms for Genome Assembly and Genomic Analyses with an Emphasis on Marine Teleosts.</title>
        <authorList>
            <person name="Pickett B.D."/>
        </authorList>
    </citation>
    <scope>NUCLEOTIDE SEQUENCE</scope>
    <source>
        <strain evidence="8">HI-2016</strain>
    </source>
</reference>
<dbReference type="Pfam" id="PF00611">
    <property type="entry name" value="FCH"/>
    <property type="match status" value="1"/>
</dbReference>
<dbReference type="OrthoDB" id="10255964at2759"/>
<dbReference type="Gene3D" id="2.30.30.40">
    <property type="entry name" value="SH3 Domains"/>
    <property type="match status" value="1"/>
</dbReference>
<keyword evidence="9" id="KW-1185">Reference proteome</keyword>
<dbReference type="EMBL" id="JAFBMS010000005">
    <property type="protein sequence ID" value="KAG9352173.1"/>
    <property type="molecule type" value="Genomic_DNA"/>
</dbReference>
<evidence type="ECO:0000259" key="7">
    <source>
        <dbReference type="PROSITE" id="PS51741"/>
    </source>
</evidence>
<dbReference type="SMART" id="SM00055">
    <property type="entry name" value="FCH"/>
    <property type="match status" value="1"/>
</dbReference>
<evidence type="ECO:0000256" key="3">
    <source>
        <dbReference type="PROSITE-ProRule" id="PRU01077"/>
    </source>
</evidence>
<dbReference type="SUPFAM" id="SSF103657">
    <property type="entry name" value="BAR/IMD domain-like"/>
    <property type="match status" value="1"/>
</dbReference>
<dbReference type="PANTHER" id="PTHR23065:SF51">
    <property type="entry name" value="PROLINE-SERINE-THREONINE PHOSPHATASE-INTERACTING PROTEIN 1"/>
    <property type="match status" value="1"/>
</dbReference>
<evidence type="ECO:0000313" key="9">
    <source>
        <dbReference type="Proteomes" id="UP000824540"/>
    </source>
</evidence>
<dbReference type="PROSITE" id="PS50002">
    <property type="entry name" value="SH3"/>
    <property type="match status" value="1"/>
</dbReference>
<evidence type="ECO:0008006" key="10">
    <source>
        <dbReference type="Google" id="ProtNLM"/>
    </source>
</evidence>
<dbReference type="GO" id="GO:0051015">
    <property type="term" value="F:actin filament binding"/>
    <property type="evidence" value="ECO:0007669"/>
    <property type="project" value="TreeGrafter"/>
</dbReference>
<protein>
    <recommendedName>
        <fullName evidence="10">Proline-serine-threonine phosphatase interacting protein 1</fullName>
    </recommendedName>
</protein>
<feature type="domain" description="SH3" evidence="6">
    <location>
        <begin position="412"/>
        <end position="469"/>
    </location>
</feature>
<dbReference type="InterPro" id="IPR001452">
    <property type="entry name" value="SH3_domain"/>
</dbReference>
<proteinExistence type="predicted"/>
<sequence length="469" mass="53505">MGQLKQDLNMFPCRSRGGEGSKQKSPLLQKQEFLSVKMTLLHFKDAFWWGLEPHPQGEEFWGLDFTSHQGYEALIQRLCEGRRMCKDMEDLLKLRAQAEEKYGKELVTIARRAGGQTEISTLRASFDQLKTQIENVGNLHIQLSVTLREEVKRIEVFREHQKDQRKKFEGIMEKVQKNKVTLYKKTLESKKSYEQKCREADEAEQAAERVSSTSAVTAKQCEKMQNKTRQCREAASEAEKQYMTNVEQLDKVRLDWESTHRSTCEVFQQQEGDRISILRNAMWVHCNHFSLQCVKDDEFYEEVRKTLELCDIATDNNNFIEMRKTGSIPLAPIVFENYYERDMPADSNGNARFGGGGGVMKRFSNLLQGNSSGSRMNVNDFSPQTAQPSAEQSDNVYASIPGFQQGAHKSSGTEADYKVLYDYTAQSTDELSIFAGDVVVVEEQCEDGWWTVTRGAESGLVPGSYLTKA</sequence>
<gene>
    <name evidence="8" type="ORF">JZ751_020586</name>
</gene>
<dbReference type="AlphaFoldDB" id="A0A8T2PFS2"/>
<dbReference type="InterPro" id="IPR036028">
    <property type="entry name" value="SH3-like_dom_sf"/>
</dbReference>
<dbReference type="Proteomes" id="UP000824540">
    <property type="component" value="Unassembled WGS sequence"/>
</dbReference>
<evidence type="ECO:0000259" key="6">
    <source>
        <dbReference type="PROSITE" id="PS50002"/>
    </source>
</evidence>
<dbReference type="PROSITE" id="PS51741">
    <property type="entry name" value="F_BAR"/>
    <property type="match status" value="1"/>
</dbReference>
<dbReference type="SMART" id="SM00326">
    <property type="entry name" value="SH3"/>
    <property type="match status" value="1"/>
</dbReference>
<dbReference type="GO" id="GO:0005884">
    <property type="term" value="C:actin filament"/>
    <property type="evidence" value="ECO:0007669"/>
    <property type="project" value="TreeGrafter"/>
</dbReference>
<keyword evidence="3 4" id="KW-0175">Coiled coil</keyword>
<dbReference type="InterPro" id="IPR027267">
    <property type="entry name" value="AH/BAR_dom_sf"/>
</dbReference>
<organism evidence="8 9">
    <name type="scientific">Albula glossodonta</name>
    <name type="common">roundjaw bonefish</name>
    <dbReference type="NCBI Taxonomy" id="121402"/>
    <lineage>
        <taxon>Eukaryota</taxon>
        <taxon>Metazoa</taxon>
        <taxon>Chordata</taxon>
        <taxon>Craniata</taxon>
        <taxon>Vertebrata</taxon>
        <taxon>Euteleostomi</taxon>
        <taxon>Actinopterygii</taxon>
        <taxon>Neopterygii</taxon>
        <taxon>Teleostei</taxon>
        <taxon>Albuliformes</taxon>
        <taxon>Albulidae</taxon>
        <taxon>Albula</taxon>
    </lineage>
</organism>
<dbReference type="Pfam" id="PF14604">
    <property type="entry name" value="SH3_9"/>
    <property type="match status" value="1"/>
</dbReference>
<dbReference type="GO" id="GO:0005737">
    <property type="term" value="C:cytoplasm"/>
    <property type="evidence" value="ECO:0007669"/>
    <property type="project" value="TreeGrafter"/>
</dbReference>
<comment type="caution">
    <text evidence="8">The sequence shown here is derived from an EMBL/GenBank/DDBJ whole genome shotgun (WGS) entry which is preliminary data.</text>
</comment>
<feature type="domain" description="F-BAR" evidence="7">
    <location>
        <begin position="58"/>
        <end position="315"/>
    </location>
</feature>
<evidence type="ECO:0000256" key="1">
    <source>
        <dbReference type="ARBA" id="ARBA00022443"/>
    </source>
</evidence>